<dbReference type="HOGENOM" id="CLU_1685289_0_0_0"/>
<dbReference type="eggNOG" id="COG3311">
    <property type="taxonomic scope" value="Bacteria"/>
</dbReference>
<dbReference type="RefSeq" id="WP_013627314.1">
    <property type="nucleotide sequence ID" value="NC_015174.1"/>
</dbReference>
<dbReference type="STRING" id="756272.Plabr_0955"/>
<sequence>MSVGTMTDNQPKAAITVSRMCSLLSMSRSQFYWHVRKGTFHAPLKLSNGRPYYNASQVEDNLKARELGIGVNGEYVLFYQRDTETHKATPPAQPKAKPKQDHTELMEGLSALGLTGLTTSVVAEAVEHCYPQGTVGQDENDILRTVFRHLKRAGAG</sequence>
<keyword evidence="2" id="KW-1185">Reference proteome</keyword>
<reference evidence="2" key="1">
    <citation type="submission" date="2011-02" db="EMBL/GenBank/DDBJ databases">
        <title>The complete genome of Planctomyces brasiliensis DSM 5305.</title>
        <authorList>
            <person name="Lucas S."/>
            <person name="Copeland A."/>
            <person name="Lapidus A."/>
            <person name="Bruce D."/>
            <person name="Goodwin L."/>
            <person name="Pitluck S."/>
            <person name="Kyrpides N."/>
            <person name="Mavromatis K."/>
            <person name="Pagani I."/>
            <person name="Ivanova N."/>
            <person name="Ovchinnikova G."/>
            <person name="Lu M."/>
            <person name="Detter J.C."/>
            <person name="Han C."/>
            <person name="Land M."/>
            <person name="Hauser L."/>
            <person name="Markowitz V."/>
            <person name="Cheng J.-F."/>
            <person name="Hugenholtz P."/>
            <person name="Woyke T."/>
            <person name="Wu D."/>
            <person name="Tindall B."/>
            <person name="Pomrenke H.G."/>
            <person name="Brambilla E."/>
            <person name="Klenk H.-P."/>
            <person name="Eisen J.A."/>
        </authorList>
    </citation>
    <scope>NUCLEOTIDE SEQUENCE [LARGE SCALE GENOMIC DNA]</scope>
    <source>
        <strain evidence="2">ATCC 49424 / DSM 5305 / JCM 21570 / NBRC 103401 / IFAM 1448</strain>
    </source>
</reference>
<protein>
    <submittedName>
        <fullName evidence="1">Uncharacterized protein</fullName>
    </submittedName>
</protein>
<organism evidence="1 2">
    <name type="scientific">Rubinisphaera brasiliensis (strain ATCC 49424 / DSM 5305 / JCM 21570 / IAM 15109 / NBRC 103401 / IFAM 1448)</name>
    <name type="common">Planctomyces brasiliensis</name>
    <dbReference type="NCBI Taxonomy" id="756272"/>
    <lineage>
        <taxon>Bacteria</taxon>
        <taxon>Pseudomonadati</taxon>
        <taxon>Planctomycetota</taxon>
        <taxon>Planctomycetia</taxon>
        <taxon>Planctomycetales</taxon>
        <taxon>Planctomycetaceae</taxon>
        <taxon>Rubinisphaera</taxon>
    </lineage>
</organism>
<proteinExistence type="predicted"/>
<evidence type="ECO:0000313" key="1">
    <source>
        <dbReference type="EMBL" id="ADY58576.1"/>
    </source>
</evidence>
<name>F0SJ34_RUBBR</name>
<dbReference type="Proteomes" id="UP000006860">
    <property type="component" value="Chromosome"/>
</dbReference>
<gene>
    <name evidence="1" type="ordered locus">Plabr_0955</name>
</gene>
<evidence type="ECO:0000313" key="2">
    <source>
        <dbReference type="Proteomes" id="UP000006860"/>
    </source>
</evidence>
<dbReference type="EMBL" id="CP002546">
    <property type="protein sequence ID" value="ADY58576.1"/>
    <property type="molecule type" value="Genomic_DNA"/>
</dbReference>
<dbReference type="AlphaFoldDB" id="F0SJ34"/>
<accession>F0SJ34</accession>
<dbReference type="KEGG" id="pbs:Plabr_0955"/>